<evidence type="ECO:0000313" key="3">
    <source>
        <dbReference type="EMBL" id="PPS08845.1"/>
    </source>
</evidence>
<protein>
    <submittedName>
        <fullName evidence="3">Uncharacterized protein</fullName>
    </submittedName>
</protein>
<name>A0A2P5XZS1_GOSBA</name>
<dbReference type="EMBL" id="KZ663945">
    <property type="protein sequence ID" value="PPS08845.1"/>
    <property type="molecule type" value="Genomic_DNA"/>
</dbReference>
<evidence type="ECO:0000256" key="2">
    <source>
        <dbReference type="SAM" id="MobiDB-lite"/>
    </source>
</evidence>
<evidence type="ECO:0000313" key="4">
    <source>
        <dbReference type="Proteomes" id="UP000239757"/>
    </source>
</evidence>
<gene>
    <name evidence="3" type="ORF">GOBAR_AA11797</name>
</gene>
<reference evidence="3 4" key="1">
    <citation type="submission" date="2015-01" db="EMBL/GenBank/DDBJ databases">
        <title>Genome of allotetraploid Gossypium barbadense reveals genomic plasticity and fiber elongation in cotton evolution.</title>
        <authorList>
            <person name="Chen X."/>
            <person name="Liu X."/>
            <person name="Zhao B."/>
            <person name="Zheng H."/>
            <person name="Hu Y."/>
            <person name="Lu G."/>
            <person name="Yang C."/>
            <person name="Chen J."/>
            <person name="Shan C."/>
            <person name="Zhang L."/>
            <person name="Zhou Y."/>
            <person name="Wang L."/>
            <person name="Guo W."/>
            <person name="Bai Y."/>
            <person name="Ruan J."/>
            <person name="Shangguan X."/>
            <person name="Mao Y."/>
            <person name="Jiang J."/>
            <person name="Zhu Y."/>
            <person name="Lei J."/>
            <person name="Kang H."/>
            <person name="Chen S."/>
            <person name="He X."/>
            <person name="Wang R."/>
            <person name="Wang Y."/>
            <person name="Chen J."/>
            <person name="Wang L."/>
            <person name="Yu S."/>
            <person name="Wang B."/>
            <person name="Wei J."/>
            <person name="Song S."/>
            <person name="Lu X."/>
            <person name="Gao Z."/>
            <person name="Gu W."/>
            <person name="Deng X."/>
            <person name="Ma D."/>
            <person name="Wang S."/>
            <person name="Liang W."/>
            <person name="Fang L."/>
            <person name="Cai C."/>
            <person name="Zhu X."/>
            <person name="Zhou B."/>
            <person name="Zhang Y."/>
            <person name="Chen Z."/>
            <person name="Xu S."/>
            <person name="Zhu R."/>
            <person name="Wang S."/>
            <person name="Zhang T."/>
            <person name="Zhao G."/>
        </authorList>
    </citation>
    <scope>NUCLEOTIDE SEQUENCE [LARGE SCALE GENOMIC DNA]</scope>
    <source>
        <strain evidence="4">cv. Xinhai21</strain>
        <tissue evidence="3">Leaf</tissue>
    </source>
</reference>
<organism evidence="3 4">
    <name type="scientific">Gossypium barbadense</name>
    <name type="common">Sea Island cotton</name>
    <name type="synonym">Hibiscus barbadensis</name>
    <dbReference type="NCBI Taxonomy" id="3634"/>
    <lineage>
        <taxon>Eukaryota</taxon>
        <taxon>Viridiplantae</taxon>
        <taxon>Streptophyta</taxon>
        <taxon>Embryophyta</taxon>
        <taxon>Tracheophyta</taxon>
        <taxon>Spermatophyta</taxon>
        <taxon>Magnoliopsida</taxon>
        <taxon>eudicotyledons</taxon>
        <taxon>Gunneridae</taxon>
        <taxon>Pentapetalae</taxon>
        <taxon>rosids</taxon>
        <taxon>malvids</taxon>
        <taxon>Malvales</taxon>
        <taxon>Malvaceae</taxon>
        <taxon>Malvoideae</taxon>
        <taxon>Gossypium</taxon>
    </lineage>
</organism>
<accession>A0A2P5XZS1</accession>
<keyword evidence="1" id="KW-0175">Coiled coil</keyword>
<feature type="region of interest" description="Disordered" evidence="2">
    <location>
        <begin position="484"/>
        <end position="523"/>
    </location>
</feature>
<dbReference type="OrthoDB" id="1937287at2759"/>
<dbReference type="AlphaFoldDB" id="A0A2P5XZS1"/>
<evidence type="ECO:0000256" key="1">
    <source>
        <dbReference type="SAM" id="Coils"/>
    </source>
</evidence>
<sequence length="611" mass="69532">MFTLFTGDYIYQEKKPNLEEMLSKFISVSETRFQNTETALKNQQASIQGLETQIGQLSKLISERPQGSLPSNTEPNPREQLNAINMQDDKGVVEPEPEPRQETVVSKGQGEVDQNTNKPVTVEYKPRVPYHNVTRKDRSDEKFGKFLKLLKKLHINLPFIEALSQMPNAMKFLKELLANKRKLDEASHKMSLMKALESFSSNSKGPVHKDRRLQNKELDEWRMHKPRTPDKLKLLQNEPNTSQNQLKVGDKVLLYTADPHIVTTTLNEEIPLTVLSIFPFGTVEVSHPKFSSFKGKRFPQHGLRLNATAVWYGCGQACQNNTGRRHIRVEEPWANLLKQHGRSVVKPVKLTRAWGLHTQAWEKLLMSSSRGKKTVVPTSKKRKGASSSASPTAKIRHLLLQFLRGPQEELFQILRARPLIASHCIDWATTEQVQMADAIRALLTTDPWELFFGIIKQTYLELMMELYSKFHFQTVMTNYDDPAPNKAASEGGHLHWPLRDSTGATLRAPQHHGPRIIPHPIGQMSPQGISSMLSMRMIERRRGTYPPQYHLAQSTEDDVPPQHEDPPTQPPPPSLPVHAADSYADISERLTRFKQQLGKLTQLDEFSLAFS</sequence>
<feature type="coiled-coil region" evidence="1">
    <location>
        <begin position="33"/>
        <end position="60"/>
    </location>
</feature>
<proteinExistence type="predicted"/>
<feature type="region of interest" description="Disordered" evidence="2">
    <location>
        <begin position="551"/>
        <end position="579"/>
    </location>
</feature>
<dbReference type="Proteomes" id="UP000239757">
    <property type="component" value="Unassembled WGS sequence"/>
</dbReference>